<feature type="region of interest" description="Disordered" evidence="1">
    <location>
        <begin position="59"/>
        <end position="105"/>
    </location>
</feature>
<accession>A0ABC8KHU5</accession>
<gene>
    <name evidence="2" type="ORF">ERUC_LOCUS21484</name>
</gene>
<feature type="compositionally biased region" description="Basic and acidic residues" evidence="1">
    <location>
        <begin position="389"/>
        <end position="405"/>
    </location>
</feature>
<dbReference type="Proteomes" id="UP001642260">
    <property type="component" value="Unassembled WGS sequence"/>
</dbReference>
<feature type="region of interest" description="Disordered" evidence="1">
    <location>
        <begin position="175"/>
        <end position="203"/>
    </location>
</feature>
<dbReference type="PANTHER" id="PTHR31390:SF0">
    <property type="entry name" value="DOMAIN PROTEIN, PUTATIVE (DUF3527)-RELATED"/>
    <property type="match status" value="1"/>
</dbReference>
<name>A0ABC8KHU5_ERUVS</name>
<reference evidence="2 3" key="1">
    <citation type="submission" date="2022-03" db="EMBL/GenBank/DDBJ databases">
        <authorList>
            <person name="Macdonald S."/>
            <person name="Ahmed S."/>
            <person name="Newling K."/>
        </authorList>
    </citation>
    <scope>NUCLEOTIDE SEQUENCE [LARGE SCALE GENOMIC DNA]</scope>
</reference>
<evidence type="ECO:0000313" key="3">
    <source>
        <dbReference type="Proteomes" id="UP001642260"/>
    </source>
</evidence>
<evidence type="ECO:0000313" key="2">
    <source>
        <dbReference type="EMBL" id="CAH8355729.1"/>
    </source>
</evidence>
<feature type="region of interest" description="Disordered" evidence="1">
    <location>
        <begin position="117"/>
        <end position="143"/>
    </location>
</feature>
<dbReference type="PANTHER" id="PTHR31390">
    <property type="entry name" value="EXPRESSED PROTEIN"/>
    <property type="match status" value="1"/>
</dbReference>
<dbReference type="AlphaFoldDB" id="A0ABC8KHU5"/>
<feature type="compositionally biased region" description="Polar residues" evidence="1">
    <location>
        <begin position="193"/>
        <end position="203"/>
    </location>
</feature>
<feature type="region of interest" description="Disordered" evidence="1">
    <location>
        <begin position="1"/>
        <end position="32"/>
    </location>
</feature>
<organism evidence="2 3">
    <name type="scientific">Eruca vesicaria subsp. sativa</name>
    <name type="common">Garden rocket</name>
    <name type="synonym">Eruca sativa</name>
    <dbReference type="NCBI Taxonomy" id="29727"/>
    <lineage>
        <taxon>Eukaryota</taxon>
        <taxon>Viridiplantae</taxon>
        <taxon>Streptophyta</taxon>
        <taxon>Embryophyta</taxon>
        <taxon>Tracheophyta</taxon>
        <taxon>Spermatophyta</taxon>
        <taxon>Magnoliopsida</taxon>
        <taxon>eudicotyledons</taxon>
        <taxon>Gunneridae</taxon>
        <taxon>Pentapetalae</taxon>
        <taxon>rosids</taxon>
        <taxon>malvids</taxon>
        <taxon>Brassicales</taxon>
        <taxon>Brassicaceae</taxon>
        <taxon>Brassiceae</taxon>
        <taxon>Eruca</taxon>
    </lineage>
</organism>
<feature type="compositionally biased region" description="Basic and acidic residues" evidence="1">
    <location>
        <begin position="119"/>
        <end position="128"/>
    </location>
</feature>
<feature type="compositionally biased region" description="Basic and acidic residues" evidence="1">
    <location>
        <begin position="21"/>
        <end position="32"/>
    </location>
</feature>
<proteinExistence type="predicted"/>
<comment type="caution">
    <text evidence="2">The sequence shown here is derived from an EMBL/GenBank/DDBJ whole genome shotgun (WGS) entry which is preliminary data.</text>
</comment>
<dbReference type="Pfam" id="PF12043">
    <property type="entry name" value="DUF3527"/>
    <property type="match status" value="1"/>
</dbReference>
<sequence length="689" mass="77028">MEMKLGKGIDMEHSPNSVLTEAEKKSTRLKPPRRDEILRVKEGFTEISFRRYRSTSCKNFSSKPLAMSDNITEQRRGSVYQSSNKKFKELRDPQGRKDSEAKLELSRTSDASFSFRVVDSSRKASTEKKKTKKEISGGQKSSAEPYTSGNFIDICLKSGIKDRAVVLDSEEDLAGPTNQCNDHNTRLPKPQVDSVSSSEATCNKDSSRVRKMLDPFVKSKSLRSPLGYLGEAEKLGKNNERCKSMLSDYSNNHKRFTMCPPPAVNKDYTLVLKSSPVHLHCRLKVESKHGLPVFQFVSDSPEDVYTAKTWKSDNGSSWVYTFSSAGSKKRSSASVRGLNDVNKEPLLVAQMQVSCNICSEVRKKGQDPETLMVNEFVLYDIAQARRSVSTKEDQSLPLDKPDSDSRNSTLSRDASDTMKQRSQTKRTSQSYDLEASNGTSPWSAADLHPDLEIAAIIIQDTIEKRESLKYRRGDKRLMEKTNLLGLSPIEEEKKDLFSSRSSEKLKVVIPRGNHGLPTTENPGPSPLIQRWRSGGGCDCGGWDMACPLMVLGNPRISCSHDQPLVDNHHPLQLFVQGAKEHIPALYMSSAEEGQYDVHFHAQLSTLQAFSTCVAILHNTEVSDSYRNGENVQLFSHCNSLKMLIDDDVQFLVEAVTEDGEQKVHNPVKEAVIALQSYMPNPPFSPISRV</sequence>
<dbReference type="EMBL" id="CAKOAT010210822">
    <property type="protein sequence ID" value="CAH8355729.1"/>
    <property type="molecule type" value="Genomic_DNA"/>
</dbReference>
<dbReference type="InterPro" id="IPR021916">
    <property type="entry name" value="DUF3527"/>
</dbReference>
<evidence type="ECO:0000256" key="1">
    <source>
        <dbReference type="SAM" id="MobiDB-lite"/>
    </source>
</evidence>
<protein>
    <submittedName>
        <fullName evidence="2">Uncharacterized protein</fullName>
    </submittedName>
</protein>
<feature type="compositionally biased region" description="Polar residues" evidence="1">
    <location>
        <begin position="425"/>
        <end position="442"/>
    </location>
</feature>
<feature type="region of interest" description="Disordered" evidence="1">
    <location>
        <begin position="389"/>
        <end position="444"/>
    </location>
</feature>
<keyword evidence="3" id="KW-1185">Reference proteome</keyword>
<feature type="compositionally biased region" description="Basic and acidic residues" evidence="1">
    <location>
        <begin position="1"/>
        <end position="13"/>
    </location>
</feature>
<feature type="compositionally biased region" description="Basic and acidic residues" evidence="1">
    <location>
        <begin position="86"/>
        <end position="105"/>
    </location>
</feature>